<dbReference type="EMBL" id="FN298493">
    <property type="protein sequence ID" value="CAX67796.1"/>
    <property type="molecule type" value="Genomic_DNA"/>
</dbReference>
<gene>
    <name evidence="1" type="ORF">Y69_0009</name>
</gene>
<organism evidence="1">
    <name type="scientific">Yersinia enterocolitica</name>
    <dbReference type="NCBI Taxonomy" id="630"/>
    <lineage>
        <taxon>Bacteria</taxon>
        <taxon>Pseudomonadati</taxon>
        <taxon>Pseudomonadota</taxon>
        <taxon>Gammaproteobacteria</taxon>
        <taxon>Enterobacterales</taxon>
        <taxon>Yersiniaceae</taxon>
        <taxon>Yersinia</taxon>
    </lineage>
</organism>
<sequence>MKNKHDIDFNNEELRFFIDDFGAKGDGKNLDDDAVLLAVLAARKVGGRVVFGSKDSELRNYRLQCEVDLYFNDGIGPLNGNSVTVEFVGSMFSTIIHFEPQKKFDVLFRYGNNARFIGDICIKRFKDETETDYKGVVFATHKNKQVKLVADTIWISGKFMFGKFHRFTLIEKIGRFESRHAKCHIAYANCDLSQLVEAEEAGESNFFTLLKTPPSPKDSWNGQPPAGWFHNAIDYGQLYCKEGEIGLFGSPVNISISQLTTEGQILSDRSLNEILPTTEGGTGCYLFGYAHSRLRAGIAIVCWYLELTERPLVIEYADGIDINTMYAMGFWDNSTIVNKDNAHSCINSNGGGLVNIGLLRTDGLFNSIVDGSNRTKIKIISLRTAEATWIPNKKVILSKNQIKEEEANCTIGEWSCPRILYSSDKKINTVTMSPLTEIDISQDYHVNISGMISDKWISGPTIVRVSNGVIKSVVGDYDTFIKEEGFSLAILPSNPAVPSTRLGSLVIVRDSPFNSASMSIAITQVNETLSKVSPREH</sequence>
<protein>
    <submittedName>
        <fullName evidence="1">Uncharacterized protein</fullName>
    </submittedName>
</protein>
<reference evidence="1" key="1">
    <citation type="submission" date="2009-04" db="EMBL/GenBank/DDBJ databases">
        <title>Novel enterobacterial integrative and conjugative elements (ICEs), including a mobilisable relateive of SPI-7.</title>
        <authorList>
            <person name="Seth-Smith H.M."/>
        </authorList>
    </citation>
    <scope>NUCLEOTIDE SEQUENCE</scope>
    <source>
        <strain evidence="1">Y69</strain>
    </source>
</reference>
<dbReference type="AlphaFoldDB" id="F2Q865"/>
<evidence type="ECO:0000313" key="1">
    <source>
        <dbReference type="EMBL" id="CAX67796.1"/>
    </source>
</evidence>
<accession>F2Q865</accession>
<name>F2Q865_YEREN</name>
<proteinExistence type="predicted"/>